<proteinExistence type="predicted"/>
<name>A0ACB8T2R0_9AGAM</name>
<dbReference type="Proteomes" id="UP000814140">
    <property type="component" value="Unassembled WGS sequence"/>
</dbReference>
<sequence>MNEANPPIAHLPPELLVSIFASLADESSVYETDWTVVTHVCRAWRHIALDHPILWRHVNFTDDDAWTRELCLRSQSVSISVLWNVEEAPYSPIKADILLAHLVHTEQLTLLVDDDSHHITTTLTFPAPALHTFSVFSSGQSEVDIPTNLFDSYSPKLHQVAIDRCSRFPWSSPVLNNVVVFNLSNVVDFPLGEDGGFLAALERMSVLKTLSISSVEPYSFVTGNTPSHQHAELSHVSRLTLSCDVTDCVAFFQRVRLSPAVSLDLSAVSTSSSDSIRTLLRAIKSAGVNTDEHAVSLELTSSCPGFVCVQTYNVERPTEQDKEFPAFYIAFLWSEERELDALDVTKAICATFSLAHLQALNVNIRGPQWCAALPLWMDLFGASRSISTLTVSGREGALVCAALTQAYDDGTKKWGPVVHGTVATYFLPTLTNLEIDRDALSFTLLGESAPLHQLLPQWLKQREDAGLVALRALTLDGYGGVTPEWIADLKIAFPSLAITVY</sequence>
<dbReference type="EMBL" id="MU277205">
    <property type="protein sequence ID" value="KAI0063005.1"/>
    <property type="molecule type" value="Genomic_DNA"/>
</dbReference>
<evidence type="ECO:0000313" key="1">
    <source>
        <dbReference type="EMBL" id="KAI0063005.1"/>
    </source>
</evidence>
<gene>
    <name evidence="1" type="ORF">BV25DRAFT_1915736</name>
</gene>
<accession>A0ACB8T2R0</accession>
<comment type="caution">
    <text evidence="1">The sequence shown here is derived from an EMBL/GenBank/DDBJ whole genome shotgun (WGS) entry which is preliminary data.</text>
</comment>
<reference evidence="1" key="2">
    <citation type="journal article" date="2022" name="New Phytol.">
        <title>Evolutionary transition to the ectomycorrhizal habit in the genomes of a hyperdiverse lineage of mushroom-forming fungi.</title>
        <authorList>
            <person name="Looney B."/>
            <person name="Miyauchi S."/>
            <person name="Morin E."/>
            <person name="Drula E."/>
            <person name="Courty P.E."/>
            <person name="Kohler A."/>
            <person name="Kuo A."/>
            <person name="LaButti K."/>
            <person name="Pangilinan J."/>
            <person name="Lipzen A."/>
            <person name="Riley R."/>
            <person name="Andreopoulos W."/>
            <person name="He G."/>
            <person name="Johnson J."/>
            <person name="Nolan M."/>
            <person name="Tritt A."/>
            <person name="Barry K.W."/>
            <person name="Grigoriev I.V."/>
            <person name="Nagy L.G."/>
            <person name="Hibbett D."/>
            <person name="Henrissat B."/>
            <person name="Matheny P.B."/>
            <person name="Labbe J."/>
            <person name="Martin F.M."/>
        </authorList>
    </citation>
    <scope>NUCLEOTIDE SEQUENCE</scope>
    <source>
        <strain evidence="1">HHB10654</strain>
    </source>
</reference>
<organism evidence="1 2">
    <name type="scientific">Artomyces pyxidatus</name>
    <dbReference type="NCBI Taxonomy" id="48021"/>
    <lineage>
        <taxon>Eukaryota</taxon>
        <taxon>Fungi</taxon>
        <taxon>Dikarya</taxon>
        <taxon>Basidiomycota</taxon>
        <taxon>Agaricomycotina</taxon>
        <taxon>Agaricomycetes</taxon>
        <taxon>Russulales</taxon>
        <taxon>Auriscalpiaceae</taxon>
        <taxon>Artomyces</taxon>
    </lineage>
</organism>
<keyword evidence="2" id="KW-1185">Reference proteome</keyword>
<evidence type="ECO:0000313" key="2">
    <source>
        <dbReference type="Proteomes" id="UP000814140"/>
    </source>
</evidence>
<reference evidence="1" key="1">
    <citation type="submission" date="2021-03" db="EMBL/GenBank/DDBJ databases">
        <authorList>
            <consortium name="DOE Joint Genome Institute"/>
            <person name="Ahrendt S."/>
            <person name="Looney B.P."/>
            <person name="Miyauchi S."/>
            <person name="Morin E."/>
            <person name="Drula E."/>
            <person name="Courty P.E."/>
            <person name="Chicoki N."/>
            <person name="Fauchery L."/>
            <person name="Kohler A."/>
            <person name="Kuo A."/>
            <person name="Labutti K."/>
            <person name="Pangilinan J."/>
            <person name="Lipzen A."/>
            <person name="Riley R."/>
            <person name="Andreopoulos W."/>
            <person name="He G."/>
            <person name="Johnson J."/>
            <person name="Barry K.W."/>
            <person name="Grigoriev I.V."/>
            <person name="Nagy L."/>
            <person name="Hibbett D."/>
            <person name="Henrissat B."/>
            <person name="Matheny P.B."/>
            <person name="Labbe J."/>
            <person name="Martin F."/>
        </authorList>
    </citation>
    <scope>NUCLEOTIDE SEQUENCE</scope>
    <source>
        <strain evidence="1">HHB10654</strain>
    </source>
</reference>
<protein>
    <submittedName>
        <fullName evidence="1">Uncharacterized protein</fullName>
    </submittedName>
</protein>